<evidence type="ECO:0008006" key="11">
    <source>
        <dbReference type="Google" id="ProtNLM"/>
    </source>
</evidence>
<dbReference type="InterPro" id="IPR001851">
    <property type="entry name" value="ABC_transp_permease"/>
</dbReference>
<reference evidence="9 10" key="1">
    <citation type="submission" date="2011-08" db="EMBL/GenBank/DDBJ databases">
        <title>The Genome Sequence of Clostridium hathewayi WAL-18680.</title>
        <authorList>
            <consortium name="The Broad Institute Genome Sequencing Platform"/>
            <person name="Earl A."/>
            <person name="Ward D."/>
            <person name="Feldgarden M."/>
            <person name="Gevers D."/>
            <person name="Finegold S.M."/>
            <person name="Summanen P.H."/>
            <person name="Molitoris D.R."/>
            <person name="Song M."/>
            <person name="Daigneault M."/>
            <person name="Allen-Vercoe E."/>
            <person name="Young S.K."/>
            <person name="Zeng Q."/>
            <person name="Gargeya S."/>
            <person name="Fitzgerald M."/>
            <person name="Haas B."/>
            <person name="Abouelleil A."/>
            <person name="Alvarado L."/>
            <person name="Arachchi H.M."/>
            <person name="Berlin A."/>
            <person name="Brown A."/>
            <person name="Chapman S.B."/>
            <person name="Chen Z."/>
            <person name="Dunbar C."/>
            <person name="Freedman E."/>
            <person name="Gearin G."/>
            <person name="Gellesch M."/>
            <person name="Goldberg J."/>
            <person name="Griggs A."/>
            <person name="Gujja S."/>
            <person name="Heiman D."/>
            <person name="Howarth C."/>
            <person name="Larson L."/>
            <person name="Lui A."/>
            <person name="MacDonald P.J.P."/>
            <person name="Montmayeur A."/>
            <person name="Murphy C."/>
            <person name="Neiman D."/>
            <person name="Pearson M."/>
            <person name="Priest M."/>
            <person name="Roberts A."/>
            <person name="Saif S."/>
            <person name="Shea T."/>
            <person name="Shenoy N."/>
            <person name="Sisk P."/>
            <person name="Stolte C."/>
            <person name="Sykes S."/>
            <person name="Wortman J."/>
            <person name="Nusbaum C."/>
            <person name="Birren B."/>
        </authorList>
    </citation>
    <scope>NUCLEOTIDE SEQUENCE [LARGE SCALE GENOMIC DNA]</scope>
    <source>
        <strain evidence="9 10">WAL-18680</strain>
    </source>
</reference>
<feature type="transmembrane region" description="Helical" evidence="8">
    <location>
        <begin position="297"/>
        <end position="315"/>
    </location>
</feature>
<comment type="subcellular location">
    <subcellularLocation>
        <location evidence="1">Cell membrane</location>
        <topology evidence="1">Multi-pass membrane protein</topology>
    </subcellularLocation>
</comment>
<keyword evidence="7 8" id="KW-0472">Membrane</keyword>
<evidence type="ECO:0000256" key="5">
    <source>
        <dbReference type="ARBA" id="ARBA00022692"/>
    </source>
</evidence>
<dbReference type="AlphaFoldDB" id="G5IIY4"/>
<evidence type="ECO:0000256" key="4">
    <source>
        <dbReference type="ARBA" id="ARBA00022519"/>
    </source>
</evidence>
<comment type="caution">
    <text evidence="9">The sequence shown here is derived from an EMBL/GenBank/DDBJ whole genome shotgun (WGS) entry which is preliminary data.</text>
</comment>
<evidence type="ECO:0000256" key="1">
    <source>
        <dbReference type="ARBA" id="ARBA00004651"/>
    </source>
</evidence>
<evidence type="ECO:0000256" key="8">
    <source>
        <dbReference type="SAM" id="Phobius"/>
    </source>
</evidence>
<dbReference type="PANTHER" id="PTHR32196">
    <property type="entry name" value="ABC TRANSPORTER PERMEASE PROTEIN YPHD-RELATED-RELATED"/>
    <property type="match status" value="1"/>
</dbReference>
<feature type="transmembrane region" description="Helical" evidence="8">
    <location>
        <begin position="246"/>
        <end position="266"/>
    </location>
</feature>
<feature type="transmembrane region" description="Helical" evidence="8">
    <location>
        <begin position="42"/>
        <end position="68"/>
    </location>
</feature>
<dbReference type="HOGENOM" id="CLU_028880_0_1_9"/>
<feature type="transmembrane region" description="Helical" evidence="8">
    <location>
        <begin position="117"/>
        <end position="136"/>
    </location>
</feature>
<keyword evidence="2" id="KW-0813">Transport</keyword>
<evidence type="ECO:0000256" key="6">
    <source>
        <dbReference type="ARBA" id="ARBA00022989"/>
    </source>
</evidence>
<sequence length="334" mass="35362">MKKINNEGVLCIVMVLVIAIISVINPNFLTVGNFIDMIRSSIVTGIFAVGAMMVMISGGIDVSFPAIAAFAMYSTTRIFNGIGYEGGIVWPFLVSMGIGAVLGTFNAFLVHHMRIPTFIATIGTQNLFSGILLTFIGSNAIMNLPKCFTRFAKTNLITVQGQVGNSSLPVSLLFLAGLAALVYFIMQYTVLGRGIYAVGGSMVSARRIGFSVALIQYFLYSFVGAVAGAGGLIHTCLMRTSNPFDVLGTELSVIAAVVLGGTSITGGRGTIRGTLMGVFTITIISNSLILIGISTYWQRAVLGILIIVSIALTTIQNRRKVQNGKHRVEGGVAA</sequence>
<feature type="transmembrane region" description="Helical" evidence="8">
    <location>
        <begin position="172"/>
        <end position="196"/>
    </location>
</feature>
<evidence type="ECO:0000313" key="9">
    <source>
        <dbReference type="EMBL" id="EHI58498.1"/>
    </source>
</evidence>
<dbReference type="GO" id="GO:0005886">
    <property type="term" value="C:plasma membrane"/>
    <property type="evidence" value="ECO:0007669"/>
    <property type="project" value="UniProtKB-SubCell"/>
</dbReference>
<evidence type="ECO:0000256" key="3">
    <source>
        <dbReference type="ARBA" id="ARBA00022475"/>
    </source>
</evidence>
<protein>
    <recommendedName>
        <fullName evidence="11">ABC transporter permease</fullName>
    </recommendedName>
</protein>
<feature type="transmembrane region" description="Helical" evidence="8">
    <location>
        <begin position="208"/>
        <end position="234"/>
    </location>
</feature>
<feature type="transmembrane region" description="Helical" evidence="8">
    <location>
        <begin position="273"/>
        <end position="291"/>
    </location>
</feature>
<keyword evidence="3" id="KW-1003">Cell membrane</keyword>
<organism evidence="9 10">
    <name type="scientific">Hungatella hathewayi WAL-18680</name>
    <dbReference type="NCBI Taxonomy" id="742737"/>
    <lineage>
        <taxon>Bacteria</taxon>
        <taxon>Bacillati</taxon>
        <taxon>Bacillota</taxon>
        <taxon>Clostridia</taxon>
        <taxon>Lachnospirales</taxon>
        <taxon>Lachnospiraceae</taxon>
        <taxon>Hungatella</taxon>
    </lineage>
</organism>
<name>G5IIY4_9FIRM</name>
<dbReference type="Proteomes" id="UP000005384">
    <property type="component" value="Unassembled WGS sequence"/>
</dbReference>
<dbReference type="PATRIC" id="fig|742737.3.peg.3437"/>
<feature type="transmembrane region" description="Helical" evidence="8">
    <location>
        <begin position="12"/>
        <end position="35"/>
    </location>
</feature>
<dbReference type="CDD" id="cd06579">
    <property type="entry name" value="TM_PBP1_transp_AraH_like"/>
    <property type="match status" value="1"/>
</dbReference>
<keyword evidence="6 8" id="KW-1133">Transmembrane helix</keyword>
<keyword evidence="4" id="KW-0997">Cell inner membrane</keyword>
<dbReference type="PANTHER" id="PTHR32196:SF21">
    <property type="entry name" value="ABC TRANSPORTER PERMEASE PROTEIN YPHD-RELATED"/>
    <property type="match status" value="1"/>
</dbReference>
<keyword evidence="10" id="KW-1185">Reference proteome</keyword>
<dbReference type="Pfam" id="PF02653">
    <property type="entry name" value="BPD_transp_2"/>
    <property type="match status" value="1"/>
</dbReference>
<proteinExistence type="predicted"/>
<dbReference type="EMBL" id="ADLN01000096">
    <property type="protein sequence ID" value="EHI58498.1"/>
    <property type="molecule type" value="Genomic_DNA"/>
</dbReference>
<keyword evidence="5 8" id="KW-0812">Transmembrane</keyword>
<dbReference type="RefSeq" id="WP_006781447.1">
    <property type="nucleotide sequence ID" value="NZ_CP040506.1"/>
</dbReference>
<evidence type="ECO:0000313" key="10">
    <source>
        <dbReference type="Proteomes" id="UP000005384"/>
    </source>
</evidence>
<evidence type="ECO:0000256" key="2">
    <source>
        <dbReference type="ARBA" id="ARBA00022448"/>
    </source>
</evidence>
<gene>
    <name evidence="9" type="ORF">HMPREF9473_03457</name>
</gene>
<dbReference type="GO" id="GO:0022857">
    <property type="term" value="F:transmembrane transporter activity"/>
    <property type="evidence" value="ECO:0007669"/>
    <property type="project" value="InterPro"/>
</dbReference>
<dbReference type="OrthoDB" id="9813906at2"/>
<accession>G5IIY4</accession>
<feature type="transmembrane region" description="Helical" evidence="8">
    <location>
        <begin position="88"/>
        <end position="110"/>
    </location>
</feature>
<evidence type="ECO:0000256" key="7">
    <source>
        <dbReference type="ARBA" id="ARBA00023136"/>
    </source>
</evidence>